<evidence type="ECO:0000313" key="2">
    <source>
        <dbReference type="EMBL" id="KAG2491468.1"/>
    </source>
</evidence>
<sequence>MQRRFTLSVRRTPPPNPLDAVLSKAARKARLSHPAAKTPIAPAAPAVPAAPTPSKPKPRPAQAAAPTRSAAPAAAKRSGSNTPADDDSLFDSISERERESVWESMRVSVEGGEGSSGLDDDDWGSGGGAAAMSLAKRRSAPASARSEAPGKSQASAPLDVPVASSSGFRGFGSPAAAAKPGAATRTGAANAGAASTSGRPPAPSASTSAPASSSSSNAAKQAPKQPASSSGGSGRLRVFLFATEEARTTALLAEAGMSERVELVTDLRLADVMLATKLTKSGKHVNLAQGERTAANAGIPLIVLGRQLSLSSLTAALRPLLAAEGREGLAAAAAAVAAARPASRPSAAELGAARYDAVFGFGRMLAGKPGPQ</sequence>
<gene>
    <name evidence="2" type="ORF">HYH03_010253</name>
</gene>
<comment type="caution">
    <text evidence="2">The sequence shown here is derived from an EMBL/GenBank/DDBJ whole genome shotgun (WGS) entry which is preliminary data.</text>
</comment>
<name>A0A835XYP8_9CHLO</name>
<protein>
    <submittedName>
        <fullName evidence="2">Uncharacterized protein</fullName>
    </submittedName>
</protein>
<keyword evidence="3" id="KW-1185">Reference proteome</keyword>
<feature type="region of interest" description="Disordered" evidence="1">
    <location>
        <begin position="1"/>
        <end position="161"/>
    </location>
</feature>
<feature type="compositionally biased region" description="Low complexity" evidence="1">
    <location>
        <begin position="174"/>
        <end position="225"/>
    </location>
</feature>
<dbReference type="EMBL" id="JAEHOE010000053">
    <property type="protein sequence ID" value="KAG2491468.1"/>
    <property type="molecule type" value="Genomic_DNA"/>
</dbReference>
<dbReference type="Proteomes" id="UP000612055">
    <property type="component" value="Unassembled WGS sequence"/>
</dbReference>
<feature type="compositionally biased region" description="Low complexity" evidence="1">
    <location>
        <begin position="130"/>
        <end position="147"/>
    </location>
</feature>
<dbReference type="OrthoDB" id="548885at2759"/>
<organism evidence="2 3">
    <name type="scientific">Edaphochlamys debaryana</name>
    <dbReference type="NCBI Taxonomy" id="47281"/>
    <lineage>
        <taxon>Eukaryota</taxon>
        <taxon>Viridiplantae</taxon>
        <taxon>Chlorophyta</taxon>
        <taxon>core chlorophytes</taxon>
        <taxon>Chlorophyceae</taxon>
        <taxon>CS clade</taxon>
        <taxon>Chlamydomonadales</taxon>
        <taxon>Chlamydomonadales incertae sedis</taxon>
        <taxon>Edaphochlamys</taxon>
    </lineage>
</organism>
<proteinExistence type="predicted"/>
<feature type="compositionally biased region" description="Low complexity" evidence="1">
    <location>
        <begin position="60"/>
        <end position="78"/>
    </location>
</feature>
<feature type="region of interest" description="Disordered" evidence="1">
    <location>
        <begin position="174"/>
        <end position="233"/>
    </location>
</feature>
<feature type="compositionally biased region" description="Low complexity" evidence="1">
    <location>
        <begin position="34"/>
        <end position="47"/>
    </location>
</feature>
<dbReference type="AlphaFoldDB" id="A0A835XYP8"/>
<accession>A0A835XYP8</accession>
<reference evidence="2" key="1">
    <citation type="journal article" date="2020" name="bioRxiv">
        <title>Comparative genomics of Chlamydomonas.</title>
        <authorList>
            <person name="Craig R.J."/>
            <person name="Hasan A.R."/>
            <person name="Ness R.W."/>
            <person name="Keightley P.D."/>
        </authorList>
    </citation>
    <scope>NUCLEOTIDE SEQUENCE</scope>
    <source>
        <strain evidence="2">CCAP 11/70</strain>
    </source>
</reference>
<evidence type="ECO:0000256" key="1">
    <source>
        <dbReference type="SAM" id="MobiDB-lite"/>
    </source>
</evidence>
<evidence type="ECO:0000313" key="3">
    <source>
        <dbReference type="Proteomes" id="UP000612055"/>
    </source>
</evidence>